<dbReference type="NCBIfam" id="TIGR00229">
    <property type="entry name" value="sensory_box"/>
    <property type="match status" value="5"/>
</dbReference>
<keyword evidence="3" id="KW-0597">Phosphoprotein</keyword>
<keyword evidence="4" id="KW-0808">Transferase</keyword>
<feature type="domain" description="PAC" evidence="7">
    <location>
        <begin position="981"/>
        <end position="1037"/>
    </location>
</feature>
<dbReference type="EMBL" id="CP045119">
    <property type="protein sequence ID" value="QIN83939.1"/>
    <property type="molecule type" value="Genomic_DNA"/>
</dbReference>
<dbReference type="SUPFAM" id="SSF55781">
    <property type="entry name" value="GAF domain-like"/>
    <property type="match status" value="2"/>
</dbReference>
<dbReference type="PANTHER" id="PTHR43304:SF1">
    <property type="entry name" value="PAC DOMAIN-CONTAINING PROTEIN"/>
    <property type="match status" value="1"/>
</dbReference>
<dbReference type="Pfam" id="PF07730">
    <property type="entry name" value="HisKA_3"/>
    <property type="match status" value="1"/>
</dbReference>
<dbReference type="InterPro" id="IPR029016">
    <property type="entry name" value="GAF-like_dom_sf"/>
</dbReference>
<feature type="domain" description="PAC" evidence="7">
    <location>
        <begin position="568"/>
        <end position="619"/>
    </location>
</feature>
<dbReference type="SMART" id="SM00065">
    <property type="entry name" value="GAF"/>
    <property type="match status" value="2"/>
</dbReference>
<dbReference type="GO" id="GO:0000155">
    <property type="term" value="F:phosphorelay sensor kinase activity"/>
    <property type="evidence" value="ECO:0007669"/>
    <property type="project" value="InterPro"/>
</dbReference>
<feature type="domain" description="PAS" evidence="6">
    <location>
        <begin position="247"/>
        <end position="292"/>
    </location>
</feature>
<dbReference type="GO" id="GO:0016020">
    <property type="term" value="C:membrane"/>
    <property type="evidence" value="ECO:0007669"/>
    <property type="project" value="InterPro"/>
</dbReference>
<evidence type="ECO:0000256" key="5">
    <source>
        <dbReference type="ARBA" id="ARBA00022777"/>
    </source>
</evidence>
<evidence type="ECO:0000256" key="3">
    <source>
        <dbReference type="ARBA" id="ARBA00022553"/>
    </source>
</evidence>
<dbReference type="AlphaFoldDB" id="A0A6G8QBT7"/>
<dbReference type="Proteomes" id="UP000501452">
    <property type="component" value="Chromosome"/>
</dbReference>
<dbReference type="InterPro" id="IPR011712">
    <property type="entry name" value="Sig_transdc_His_kin_sub3_dim/P"/>
</dbReference>
<evidence type="ECO:0000259" key="7">
    <source>
        <dbReference type="PROSITE" id="PS50113"/>
    </source>
</evidence>
<accession>A0A6G8QBT7</accession>
<feature type="domain" description="PAS" evidence="6">
    <location>
        <begin position="492"/>
        <end position="564"/>
    </location>
</feature>
<dbReference type="Gene3D" id="2.10.70.100">
    <property type="match status" value="1"/>
</dbReference>
<dbReference type="RefSeq" id="WP_166177646.1">
    <property type="nucleotide sequence ID" value="NZ_CP045119.1"/>
</dbReference>
<dbReference type="EC" id="2.7.13.3" evidence="2"/>
<sequence>MRFRHATGGLPRDHRDVEIERLRAQLAEARTREVRVRAEERERFSQLSAASRRFAHSMRSRMDEKQRQQRRLDAQYAVSRVLEEAGDLVEAGPGIFRALGAGLGWDAGVLWIIESGALRCAGIWRPGEVPGGFEEACGESRLRLGDGLPGRVWRREEACWVEDVLEDEGYPIREAAAEADLRCALGFPIQDGGRLAGVFELLKKDTSPVDEDLLRVTYLAGHQIGQFVERRRAEEERDLALSREREARQRIGGILESINDAFFALDHELRFTYLNDRAEAFFGKPRRELLGRDASGVLPEGEGSGSYEGIAEALRTGEPAGFEVLTPVTGAWISARVYPNSDGVSVFFEDISERKRSEEKLRESEERFRLMADAVPQIVWLTDPDGRVEFYNRQFTAYTGVPYEPATAAEVVADHVHPDDVAATLEAFGEVLRTGGTLLVEHRIRSKEGDYRWFLVRAEPYHDPRTGEIIRWFGASVDIHDRKVAEAALRSNEERWRALVDKGSDVITISDGDGTVRFATPSIETVCGHTVEEFVGSNPFELGRIHPDDLERCKEAMRGLADNPGRSVAIEHRYLHKTKGWRWLEGTFTGLFHDPAIGGLVANFRDVTERKEAEEALRESEEKYRTLFGSIDEGFIVVELAFDAKGRPADYRVLETNEAFERQTGLVDAAGKTALRLAPNLELSWIGTYGEVALTGEPVRFESYAKSLDRWWSVYASRVGGDGSSTVSVVFDDITERKRREAHAAFLAEVQDAFALPSSADEIMQAVGAKVGAYLNVTTCNFLDVDEGRGELTVSHSWEKTDVSGLIRTFRTEDFLTEEFGRASRAGETTVVRDTQTDPRTDARAYAELDLGAFVGVPFHRDGEWRFFLSVTDSRPRDWREDEVELFRELSNRVFPRLERARAEEALKENDDWLRLAQRYAGSGTWEWELRTGEIRWSGEHRELFGFDPSDEPVDREDWWAAVHPEDLPRIEEAGRRCLEEDEEWPEIDYRIFRNGEIRWIAARGQTERDEEGRAVRILGISVDATGRKEAEEERDRLLARQWVATAETAERERISRELHDRVAHSMGVAHQSLQLHDVLAQKNADRARAKLDLAKEMTKASLESTRNLSAELRRLDAEDGLEAELRYLLDVAVPPGIRAGIRVEGNEADVPGHVRGQLFLVLREAVRNAVAHSGCHSLSVGLDIGPKKVVGSVQDDGRGFDTTDGNGGVGLRSMRERTALLDGGFELDCRPGMGTRVEVSIPLAWGQ</sequence>
<dbReference type="InterPro" id="IPR013656">
    <property type="entry name" value="PAS_4"/>
</dbReference>
<reference evidence="8 9" key="1">
    <citation type="submission" date="2019-10" db="EMBL/GenBank/DDBJ databases">
        <title>Rubrobacter sp nov SCSIO 52090 isolated from a deep-sea sediment in the South China Sea.</title>
        <authorList>
            <person name="Chen R.W."/>
        </authorList>
    </citation>
    <scope>NUCLEOTIDE SEQUENCE [LARGE SCALE GENOMIC DNA]</scope>
    <source>
        <strain evidence="8 9">SCSIO 52909</strain>
    </source>
</reference>
<dbReference type="CDD" id="cd00130">
    <property type="entry name" value="PAS"/>
    <property type="match status" value="4"/>
</dbReference>
<name>A0A6G8QBT7_9ACTN</name>
<dbReference type="Pfam" id="PF02518">
    <property type="entry name" value="HATPase_c"/>
    <property type="match status" value="1"/>
</dbReference>
<dbReference type="CDD" id="cd16917">
    <property type="entry name" value="HATPase_UhpB-NarQ-NarX-like"/>
    <property type="match status" value="1"/>
</dbReference>
<keyword evidence="9" id="KW-1185">Reference proteome</keyword>
<evidence type="ECO:0000256" key="1">
    <source>
        <dbReference type="ARBA" id="ARBA00000085"/>
    </source>
</evidence>
<dbReference type="PROSITE" id="PS50112">
    <property type="entry name" value="PAS"/>
    <property type="match status" value="3"/>
</dbReference>
<dbReference type="Pfam" id="PF13185">
    <property type="entry name" value="GAF_2"/>
    <property type="match status" value="2"/>
</dbReference>
<dbReference type="Gene3D" id="1.20.5.1930">
    <property type="match status" value="1"/>
</dbReference>
<comment type="catalytic activity">
    <reaction evidence="1">
        <text>ATP + protein L-histidine = ADP + protein N-phospho-L-histidine.</text>
        <dbReference type="EC" id="2.7.13.3"/>
    </reaction>
</comment>
<dbReference type="InterPro" id="IPR000014">
    <property type="entry name" value="PAS"/>
</dbReference>
<dbReference type="InterPro" id="IPR003018">
    <property type="entry name" value="GAF"/>
</dbReference>
<organism evidence="8 9">
    <name type="scientific">Rubrobacter tropicus</name>
    <dbReference type="NCBI Taxonomy" id="2653851"/>
    <lineage>
        <taxon>Bacteria</taxon>
        <taxon>Bacillati</taxon>
        <taxon>Actinomycetota</taxon>
        <taxon>Rubrobacteria</taxon>
        <taxon>Rubrobacterales</taxon>
        <taxon>Rubrobacteraceae</taxon>
        <taxon>Rubrobacter</taxon>
    </lineage>
</organism>
<dbReference type="InterPro" id="IPR035965">
    <property type="entry name" value="PAS-like_dom_sf"/>
</dbReference>
<dbReference type="InterPro" id="IPR003594">
    <property type="entry name" value="HATPase_dom"/>
</dbReference>
<evidence type="ECO:0000259" key="6">
    <source>
        <dbReference type="PROSITE" id="PS50112"/>
    </source>
</evidence>
<dbReference type="Pfam" id="PF13188">
    <property type="entry name" value="PAS_8"/>
    <property type="match status" value="1"/>
</dbReference>
<dbReference type="InterPro" id="IPR052162">
    <property type="entry name" value="Sensor_kinase/Photoreceptor"/>
</dbReference>
<dbReference type="Gene3D" id="3.30.450.40">
    <property type="match status" value="2"/>
</dbReference>
<dbReference type="InterPro" id="IPR013655">
    <property type="entry name" value="PAS_fold_3"/>
</dbReference>
<feature type="domain" description="PAS" evidence="6">
    <location>
        <begin position="364"/>
        <end position="435"/>
    </location>
</feature>
<dbReference type="Pfam" id="PF08448">
    <property type="entry name" value="PAS_4"/>
    <property type="match status" value="1"/>
</dbReference>
<feature type="domain" description="PAC" evidence="7">
    <location>
        <begin position="438"/>
        <end position="491"/>
    </location>
</feature>
<dbReference type="Gene3D" id="3.30.450.20">
    <property type="entry name" value="PAS domain"/>
    <property type="match status" value="5"/>
</dbReference>
<keyword evidence="5" id="KW-0418">Kinase</keyword>
<evidence type="ECO:0000313" key="8">
    <source>
        <dbReference type="EMBL" id="QIN83939.1"/>
    </source>
</evidence>
<dbReference type="Pfam" id="PF08447">
    <property type="entry name" value="PAS_3"/>
    <property type="match status" value="3"/>
</dbReference>
<proteinExistence type="predicted"/>
<dbReference type="SMART" id="SM00086">
    <property type="entry name" value="PAC"/>
    <property type="match status" value="3"/>
</dbReference>
<dbReference type="InterPro" id="IPR001610">
    <property type="entry name" value="PAC"/>
</dbReference>
<dbReference type="InterPro" id="IPR036890">
    <property type="entry name" value="HATPase_C_sf"/>
</dbReference>
<dbReference type="SUPFAM" id="SSF55785">
    <property type="entry name" value="PYP-like sensor domain (PAS domain)"/>
    <property type="match status" value="5"/>
</dbReference>
<gene>
    <name evidence="8" type="ORF">GBA63_15765</name>
</gene>
<evidence type="ECO:0000256" key="2">
    <source>
        <dbReference type="ARBA" id="ARBA00012438"/>
    </source>
</evidence>
<dbReference type="SMART" id="SM00091">
    <property type="entry name" value="PAS"/>
    <property type="match status" value="4"/>
</dbReference>
<dbReference type="FunFam" id="3.30.450.20:FF:000099">
    <property type="entry name" value="Sensory box sensor histidine kinase"/>
    <property type="match status" value="1"/>
</dbReference>
<dbReference type="KEGG" id="rub:GBA63_15765"/>
<dbReference type="PROSITE" id="PS50113">
    <property type="entry name" value="PAC"/>
    <property type="match status" value="3"/>
</dbReference>
<dbReference type="Gene3D" id="3.30.565.10">
    <property type="entry name" value="Histidine kinase-like ATPase, C-terminal domain"/>
    <property type="match status" value="1"/>
</dbReference>
<protein>
    <recommendedName>
        <fullName evidence="2">histidine kinase</fullName>
        <ecNumber evidence="2">2.7.13.3</ecNumber>
    </recommendedName>
</protein>
<dbReference type="GO" id="GO:0046983">
    <property type="term" value="F:protein dimerization activity"/>
    <property type="evidence" value="ECO:0007669"/>
    <property type="project" value="InterPro"/>
</dbReference>
<evidence type="ECO:0000313" key="9">
    <source>
        <dbReference type="Proteomes" id="UP000501452"/>
    </source>
</evidence>
<dbReference type="SUPFAM" id="SSF55874">
    <property type="entry name" value="ATPase domain of HSP90 chaperone/DNA topoisomerase II/histidine kinase"/>
    <property type="match status" value="1"/>
</dbReference>
<dbReference type="PANTHER" id="PTHR43304">
    <property type="entry name" value="PHYTOCHROME-LIKE PROTEIN CPH1"/>
    <property type="match status" value="1"/>
</dbReference>
<dbReference type="InterPro" id="IPR000700">
    <property type="entry name" value="PAS-assoc_C"/>
</dbReference>
<evidence type="ECO:0000256" key="4">
    <source>
        <dbReference type="ARBA" id="ARBA00022679"/>
    </source>
</evidence>